<reference evidence="3" key="1">
    <citation type="journal article" date="2023" name="Mol. Phylogenet. Evol.">
        <title>Genome-scale phylogeny and comparative genomics of the fungal order Sordariales.</title>
        <authorList>
            <person name="Hensen N."/>
            <person name="Bonometti L."/>
            <person name="Westerberg I."/>
            <person name="Brannstrom I.O."/>
            <person name="Guillou S."/>
            <person name="Cros-Aarteil S."/>
            <person name="Calhoun S."/>
            <person name="Haridas S."/>
            <person name="Kuo A."/>
            <person name="Mondo S."/>
            <person name="Pangilinan J."/>
            <person name="Riley R."/>
            <person name="LaButti K."/>
            <person name="Andreopoulos B."/>
            <person name="Lipzen A."/>
            <person name="Chen C."/>
            <person name="Yan M."/>
            <person name="Daum C."/>
            <person name="Ng V."/>
            <person name="Clum A."/>
            <person name="Steindorff A."/>
            <person name="Ohm R.A."/>
            <person name="Martin F."/>
            <person name="Silar P."/>
            <person name="Natvig D.O."/>
            <person name="Lalanne C."/>
            <person name="Gautier V."/>
            <person name="Ament-Velasquez S.L."/>
            <person name="Kruys A."/>
            <person name="Hutchinson M.I."/>
            <person name="Powell A.J."/>
            <person name="Barry K."/>
            <person name="Miller A.N."/>
            <person name="Grigoriev I.V."/>
            <person name="Debuchy R."/>
            <person name="Gladieux P."/>
            <person name="Hiltunen Thoren M."/>
            <person name="Johannesson H."/>
        </authorList>
    </citation>
    <scope>NUCLEOTIDE SEQUENCE</scope>
    <source>
        <strain evidence="3">PSN243</strain>
    </source>
</reference>
<protein>
    <submittedName>
        <fullName evidence="3">Heterokaryon incompatibility protein-domain-containing protein</fullName>
    </submittedName>
</protein>
<name>A0AAV9H468_9PEZI</name>
<evidence type="ECO:0000313" key="4">
    <source>
        <dbReference type="Proteomes" id="UP001321760"/>
    </source>
</evidence>
<dbReference type="EMBL" id="MU865914">
    <property type="protein sequence ID" value="KAK4455402.1"/>
    <property type="molecule type" value="Genomic_DNA"/>
</dbReference>
<comment type="caution">
    <text evidence="3">The sequence shown here is derived from an EMBL/GenBank/DDBJ whole genome shotgun (WGS) entry which is preliminary data.</text>
</comment>
<sequence length="757" mass="86578">MASLFSQWPSSVLGQQTVLRLSSLLSTTTSSSHYLTLPKEVDEQHHHQQHQPNDAPSTPQRDWCRIKPNEHGQQQCRGCNEICALLRWGEVQRRRDAAFEGRSEARLFHSNYRELDMCATRYGCDTCRTMRRAFLLAQITGSGAQSLEYPDQQWPVYAVLNICHSGDSLLLTIEAPHTTIFSAAVPLRHQKPLVPNDPTRSGGRLRADFAELRQVVRDCHENHDCSWTYRWSDQNPSWLLEILPNNEAQLVKGPEHPVEYVVLSYSWGDPEAMPTAEWARIKAAATQSKNRDGQPVVERLRPFSRWDLPEIMQDAIAITDGLGFRYIWIDSVCIPKGTNWDTEASVMHEVYGNAVFTLAASSCTKATENMLRDRLAWKHRSKACKLRGMWLLDDQPSLDQVRLGSPVSHRGWTLQEERLSPRILYWASQRWYWSCPESQVAELSQLGCPSPRPQQGAWSLPQNFLEVCRTGEGQQLDKEWLDIVEAYTRRDLARAKDRFLAISGLAVRFYNAKVENVENSASEEYLAGLWRDNIAKHLAWSVNKAANPQNNLLDVAPSWSWASLPLKMETTTKHDFQPSEHFRLISSSRIETTPSKFTNRGQIVEERGRTVKTLEVQGRLRRFISDESQEVPWEAIERKNGDRCGYNFSMLPGRPLHARNSQDGRLVTKEAHRGEIVAQLDYFSTQNEEGEKEGPYVYLPDGAERELVCLELGDLAMLLLQQVPNKPDTFRRVGVCIGYANRKSFFYGCDVRQIHLC</sequence>
<dbReference type="PANTHER" id="PTHR33112:SF16">
    <property type="entry name" value="HETEROKARYON INCOMPATIBILITY DOMAIN-CONTAINING PROTEIN"/>
    <property type="match status" value="1"/>
</dbReference>
<evidence type="ECO:0000259" key="2">
    <source>
        <dbReference type="Pfam" id="PF06985"/>
    </source>
</evidence>
<feature type="region of interest" description="Disordered" evidence="1">
    <location>
        <begin position="42"/>
        <end position="62"/>
    </location>
</feature>
<accession>A0AAV9H468</accession>
<dbReference type="PANTHER" id="PTHR33112">
    <property type="entry name" value="DOMAIN PROTEIN, PUTATIVE-RELATED"/>
    <property type="match status" value="1"/>
</dbReference>
<proteinExistence type="predicted"/>
<organism evidence="3 4">
    <name type="scientific">Podospora aff. communis PSN243</name>
    <dbReference type="NCBI Taxonomy" id="3040156"/>
    <lineage>
        <taxon>Eukaryota</taxon>
        <taxon>Fungi</taxon>
        <taxon>Dikarya</taxon>
        <taxon>Ascomycota</taxon>
        <taxon>Pezizomycotina</taxon>
        <taxon>Sordariomycetes</taxon>
        <taxon>Sordariomycetidae</taxon>
        <taxon>Sordariales</taxon>
        <taxon>Podosporaceae</taxon>
        <taxon>Podospora</taxon>
    </lineage>
</organism>
<dbReference type="Proteomes" id="UP001321760">
    <property type="component" value="Unassembled WGS sequence"/>
</dbReference>
<dbReference type="InterPro" id="IPR010730">
    <property type="entry name" value="HET"/>
</dbReference>
<gene>
    <name evidence="3" type="ORF">QBC34DRAFT_67391</name>
</gene>
<feature type="domain" description="Heterokaryon incompatibility" evidence="2">
    <location>
        <begin position="260"/>
        <end position="416"/>
    </location>
</feature>
<evidence type="ECO:0000313" key="3">
    <source>
        <dbReference type="EMBL" id="KAK4455402.1"/>
    </source>
</evidence>
<evidence type="ECO:0000256" key="1">
    <source>
        <dbReference type="SAM" id="MobiDB-lite"/>
    </source>
</evidence>
<dbReference type="AlphaFoldDB" id="A0AAV9H468"/>
<reference evidence="3" key="2">
    <citation type="submission" date="2023-05" db="EMBL/GenBank/DDBJ databases">
        <authorList>
            <consortium name="Lawrence Berkeley National Laboratory"/>
            <person name="Steindorff A."/>
            <person name="Hensen N."/>
            <person name="Bonometti L."/>
            <person name="Westerberg I."/>
            <person name="Brannstrom I.O."/>
            <person name="Guillou S."/>
            <person name="Cros-Aarteil S."/>
            <person name="Calhoun S."/>
            <person name="Haridas S."/>
            <person name="Kuo A."/>
            <person name="Mondo S."/>
            <person name="Pangilinan J."/>
            <person name="Riley R."/>
            <person name="Labutti K."/>
            <person name="Andreopoulos B."/>
            <person name="Lipzen A."/>
            <person name="Chen C."/>
            <person name="Yanf M."/>
            <person name="Daum C."/>
            <person name="Ng V."/>
            <person name="Clum A."/>
            <person name="Ohm R."/>
            <person name="Martin F."/>
            <person name="Silar P."/>
            <person name="Natvig D."/>
            <person name="Lalanne C."/>
            <person name="Gautier V."/>
            <person name="Ament-Velasquez S.L."/>
            <person name="Kruys A."/>
            <person name="Hutchinson M.I."/>
            <person name="Powell A.J."/>
            <person name="Barry K."/>
            <person name="Miller A.N."/>
            <person name="Grigoriev I.V."/>
            <person name="Debuchy R."/>
            <person name="Gladieux P."/>
            <person name="Thoren M.H."/>
            <person name="Johannesson H."/>
        </authorList>
    </citation>
    <scope>NUCLEOTIDE SEQUENCE</scope>
    <source>
        <strain evidence="3">PSN243</strain>
    </source>
</reference>
<dbReference type="Pfam" id="PF06985">
    <property type="entry name" value="HET"/>
    <property type="match status" value="1"/>
</dbReference>
<keyword evidence="4" id="KW-1185">Reference proteome</keyword>